<dbReference type="PANTHER" id="PTHR43183">
    <property type="entry name" value="HYPOTHETICAL DIHYDROXYACID DEHYDRATASE (EUROFUNG)-RELATED"/>
    <property type="match status" value="1"/>
</dbReference>
<protein>
    <submittedName>
        <fullName evidence="10">Dihydroxy-acid dehydratase</fullName>
    </submittedName>
</protein>
<dbReference type="Gene3D" id="3.50.30.80">
    <property type="entry name" value="IlvD/EDD C-terminal domain-like"/>
    <property type="match status" value="1"/>
</dbReference>
<dbReference type="NCBIfam" id="NF004784">
    <property type="entry name" value="PRK06131.1"/>
    <property type="match status" value="1"/>
</dbReference>
<reference evidence="11" key="1">
    <citation type="journal article" date="2019" name="Int. J. Syst. Evol. Microbiol.">
        <title>The Global Catalogue of Microorganisms (GCM) 10K type strain sequencing project: providing services to taxonomists for standard genome sequencing and annotation.</title>
        <authorList>
            <consortium name="The Broad Institute Genomics Platform"/>
            <consortium name="The Broad Institute Genome Sequencing Center for Infectious Disease"/>
            <person name="Wu L."/>
            <person name="Ma J."/>
        </authorList>
    </citation>
    <scope>NUCLEOTIDE SEQUENCE [LARGE SCALE GENOMIC DNA]</scope>
    <source>
        <strain evidence="11">CGMCC 4.7349</strain>
    </source>
</reference>
<keyword evidence="3" id="KW-0479">Metal-binding</keyword>
<comment type="caution">
    <text evidence="10">The sequence shown here is derived from an EMBL/GenBank/DDBJ whole genome shotgun (WGS) entry which is preliminary data.</text>
</comment>
<organism evidence="10 11">
    <name type="scientific">Streptomyces lasiicapitis</name>
    <dbReference type="NCBI Taxonomy" id="1923961"/>
    <lineage>
        <taxon>Bacteria</taxon>
        <taxon>Bacillati</taxon>
        <taxon>Actinomycetota</taxon>
        <taxon>Actinomycetes</taxon>
        <taxon>Kitasatosporales</taxon>
        <taxon>Streptomycetaceae</taxon>
        <taxon>Streptomyces</taxon>
    </lineage>
</organism>
<evidence type="ECO:0000256" key="6">
    <source>
        <dbReference type="ARBA" id="ARBA00023239"/>
    </source>
</evidence>
<evidence type="ECO:0000259" key="8">
    <source>
        <dbReference type="Pfam" id="PF00920"/>
    </source>
</evidence>
<dbReference type="InterPro" id="IPR020558">
    <property type="entry name" value="DiOHA_6PGluconate_deHydtase_CS"/>
</dbReference>
<proteinExistence type="inferred from homology"/>
<dbReference type="InterPro" id="IPR000581">
    <property type="entry name" value="ILV_EDD_N"/>
</dbReference>
<evidence type="ECO:0000256" key="4">
    <source>
        <dbReference type="ARBA" id="ARBA00023004"/>
    </source>
</evidence>
<gene>
    <name evidence="10" type="ORF">GCM10012286_49100</name>
</gene>
<keyword evidence="11" id="KW-1185">Reference proteome</keyword>
<keyword evidence="5" id="KW-0411">Iron-sulfur</keyword>
<dbReference type="PROSITE" id="PS00886">
    <property type="entry name" value="ILVD_EDD_1"/>
    <property type="match status" value="1"/>
</dbReference>
<keyword evidence="7" id="KW-0028">Amino-acid biosynthesis</keyword>
<dbReference type="InterPro" id="IPR042096">
    <property type="entry name" value="Dihydro-acid_dehy_C"/>
</dbReference>
<dbReference type="Proteomes" id="UP000656881">
    <property type="component" value="Unassembled WGS sequence"/>
</dbReference>
<evidence type="ECO:0000313" key="10">
    <source>
        <dbReference type="EMBL" id="GGO49950.1"/>
    </source>
</evidence>
<evidence type="ECO:0000256" key="7">
    <source>
        <dbReference type="ARBA" id="ARBA00023304"/>
    </source>
</evidence>
<comment type="similarity">
    <text evidence="1">Belongs to the IlvD/Edd family.</text>
</comment>
<keyword evidence="2" id="KW-0001">2Fe-2S</keyword>
<dbReference type="InterPro" id="IPR052352">
    <property type="entry name" value="Sugar_Degrad_Dehydratases"/>
</dbReference>
<dbReference type="NCBIfam" id="NF009560">
    <property type="entry name" value="PRK13017.1"/>
    <property type="match status" value="1"/>
</dbReference>
<name>A0ABQ2MDP4_9ACTN</name>
<keyword evidence="4" id="KW-0408">Iron</keyword>
<feature type="domain" description="Dihydroxy-acid/6-phosphogluconate dehydratase N-terminal" evidence="8">
    <location>
        <begin position="49"/>
        <end position="360"/>
    </location>
</feature>
<evidence type="ECO:0000256" key="2">
    <source>
        <dbReference type="ARBA" id="ARBA00022714"/>
    </source>
</evidence>
<dbReference type="Pfam" id="PF00920">
    <property type="entry name" value="ILVD_EDD_N"/>
    <property type="match status" value="1"/>
</dbReference>
<evidence type="ECO:0000256" key="3">
    <source>
        <dbReference type="ARBA" id="ARBA00022723"/>
    </source>
</evidence>
<accession>A0ABQ2MDP4</accession>
<dbReference type="EMBL" id="BMNG01000011">
    <property type="protein sequence ID" value="GGO49950.1"/>
    <property type="molecule type" value="Genomic_DNA"/>
</dbReference>
<evidence type="ECO:0000256" key="1">
    <source>
        <dbReference type="ARBA" id="ARBA00006486"/>
    </source>
</evidence>
<dbReference type="NCBIfam" id="NF009559">
    <property type="entry name" value="PRK13016.1"/>
    <property type="match status" value="1"/>
</dbReference>
<keyword evidence="6" id="KW-0456">Lyase</keyword>
<dbReference type="Pfam" id="PF24877">
    <property type="entry name" value="ILV_EDD_C"/>
    <property type="match status" value="1"/>
</dbReference>
<dbReference type="SUPFAM" id="SSF52016">
    <property type="entry name" value="LeuD/IlvD-like"/>
    <property type="match status" value="1"/>
</dbReference>
<dbReference type="SUPFAM" id="SSF143975">
    <property type="entry name" value="IlvD/EDD N-terminal domain-like"/>
    <property type="match status" value="1"/>
</dbReference>
<dbReference type="PANTHER" id="PTHR43183:SF2">
    <property type="entry name" value="DIHYDROXY-ACID DEHYDRATASE"/>
    <property type="match status" value="1"/>
</dbReference>
<dbReference type="InterPro" id="IPR056740">
    <property type="entry name" value="ILV_EDD_C"/>
</dbReference>
<keyword evidence="7" id="KW-0100">Branched-chain amino acid biosynthesis</keyword>
<sequence length="582" mass="62575">MGGVNVPAAARQLRSHQWYGSGVSSGLRSFSHRARTRQLGYLPEEHLGKPVVAILNTWSDINPCHVHLRERAQAVKRGVWQAGGFPLEFPVSTLSETFQKPTPMLYRNLLSMETEELLRSYPVDGAVLLGGCDKSTPALLMGAASVDLPTVFVPAGPMLPGHWRGEVLGSGTDMWKYWDERRAGLIGDCELAELESGLARSPGHCMTMGTASTLTAAAEALGVTLPGASSIPAVDSAHDRMAAASGLRIVELVRRGRTLSHLLTAEAFQDAVTTVLGLGGSTNAVIHLVAMAARAGVRLTLDDFDRTARRVPVLANVRPGGTTYLMEDFHFAGGLPGFLSRIPDLLHLDRPTVAHDTLREQLAPARVHDDDVIRTRDNPLATEGGVAVLRGNLCPDGAVIKHITAEPRLLKHTGPAVVFDDYRTLRATIDDPSLGITADHVLVLRGSGPKGGPGMPEYGMLPLPEHLLKQGVRDMVRISDARMSGTSYGTCVLHIAPESHVGGPLALVRTGDTITLDVPARTLQLNVSDEELTRRRAQWTPPPARYERGYGALYAEHVTQADQGCDFDFLARPGAVPDPYAG</sequence>
<feature type="domain" description="Dihydroxy-acid/6-phosphogluconate dehydratase C-terminal" evidence="9">
    <location>
        <begin position="371"/>
        <end position="565"/>
    </location>
</feature>
<evidence type="ECO:0000256" key="5">
    <source>
        <dbReference type="ARBA" id="ARBA00023014"/>
    </source>
</evidence>
<evidence type="ECO:0000259" key="9">
    <source>
        <dbReference type="Pfam" id="PF24877"/>
    </source>
</evidence>
<dbReference type="InterPro" id="IPR037237">
    <property type="entry name" value="IlvD/EDD_N"/>
</dbReference>
<evidence type="ECO:0000313" key="11">
    <source>
        <dbReference type="Proteomes" id="UP000656881"/>
    </source>
</evidence>